<gene>
    <name evidence="1" type="ORF">HannXRQ_Chr10g0288301</name>
</gene>
<organism evidence="1 2">
    <name type="scientific">Helianthus annuus</name>
    <name type="common">Common sunflower</name>
    <dbReference type="NCBI Taxonomy" id="4232"/>
    <lineage>
        <taxon>Eukaryota</taxon>
        <taxon>Viridiplantae</taxon>
        <taxon>Streptophyta</taxon>
        <taxon>Embryophyta</taxon>
        <taxon>Tracheophyta</taxon>
        <taxon>Spermatophyta</taxon>
        <taxon>Magnoliopsida</taxon>
        <taxon>eudicotyledons</taxon>
        <taxon>Gunneridae</taxon>
        <taxon>Pentapetalae</taxon>
        <taxon>asterids</taxon>
        <taxon>campanulids</taxon>
        <taxon>Asterales</taxon>
        <taxon>Asteraceae</taxon>
        <taxon>Asteroideae</taxon>
        <taxon>Heliantheae alliance</taxon>
        <taxon>Heliantheae</taxon>
        <taxon>Helianthus</taxon>
    </lineage>
</organism>
<dbReference type="EMBL" id="CM007899">
    <property type="protein sequence ID" value="OTG10503.1"/>
    <property type="molecule type" value="Genomic_DNA"/>
</dbReference>
<dbReference type="Proteomes" id="UP000215914">
    <property type="component" value="Chromosome 10"/>
</dbReference>
<protein>
    <submittedName>
        <fullName evidence="1">Uncharacterized protein</fullName>
    </submittedName>
</protein>
<evidence type="ECO:0000313" key="1">
    <source>
        <dbReference type="EMBL" id="OTG10503.1"/>
    </source>
</evidence>
<accession>A0A251TIB7</accession>
<evidence type="ECO:0000313" key="2">
    <source>
        <dbReference type="Proteomes" id="UP000215914"/>
    </source>
</evidence>
<keyword evidence="2" id="KW-1185">Reference proteome</keyword>
<dbReference type="InParanoid" id="A0A251TIB7"/>
<dbReference type="AlphaFoldDB" id="A0A251TIB7"/>
<reference evidence="2" key="1">
    <citation type="journal article" date="2017" name="Nature">
        <title>The sunflower genome provides insights into oil metabolism, flowering and Asterid evolution.</title>
        <authorList>
            <person name="Badouin H."/>
            <person name="Gouzy J."/>
            <person name="Grassa C.J."/>
            <person name="Murat F."/>
            <person name="Staton S.E."/>
            <person name="Cottret L."/>
            <person name="Lelandais-Briere C."/>
            <person name="Owens G.L."/>
            <person name="Carrere S."/>
            <person name="Mayjonade B."/>
            <person name="Legrand L."/>
            <person name="Gill N."/>
            <person name="Kane N.C."/>
            <person name="Bowers J.E."/>
            <person name="Hubner S."/>
            <person name="Bellec A."/>
            <person name="Berard A."/>
            <person name="Berges H."/>
            <person name="Blanchet N."/>
            <person name="Boniface M.C."/>
            <person name="Brunel D."/>
            <person name="Catrice O."/>
            <person name="Chaidir N."/>
            <person name="Claudel C."/>
            <person name="Donnadieu C."/>
            <person name="Faraut T."/>
            <person name="Fievet G."/>
            <person name="Helmstetter N."/>
            <person name="King M."/>
            <person name="Knapp S.J."/>
            <person name="Lai Z."/>
            <person name="Le Paslier M.C."/>
            <person name="Lippi Y."/>
            <person name="Lorenzon L."/>
            <person name="Mandel J.R."/>
            <person name="Marage G."/>
            <person name="Marchand G."/>
            <person name="Marquand E."/>
            <person name="Bret-Mestries E."/>
            <person name="Morien E."/>
            <person name="Nambeesan S."/>
            <person name="Nguyen T."/>
            <person name="Pegot-Espagnet P."/>
            <person name="Pouilly N."/>
            <person name="Raftis F."/>
            <person name="Sallet E."/>
            <person name="Schiex T."/>
            <person name="Thomas J."/>
            <person name="Vandecasteele C."/>
            <person name="Vares D."/>
            <person name="Vear F."/>
            <person name="Vautrin S."/>
            <person name="Crespi M."/>
            <person name="Mangin B."/>
            <person name="Burke J.M."/>
            <person name="Salse J."/>
            <person name="Munos S."/>
            <person name="Vincourt P."/>
            <person name="Rieseberg L.H."/>
            <person name="Langlade N.B."/>
        </authorList>
    </citation>
    <scope>NUCLEOTIDE SEQUENCE [LARGE SCALE GENOMIC DNA]</scope>
    <source>
        <strain evidence="2">cv. SF193</strain>
    </source>
</reference>
<name>A0A251TIB7_HELAN</name>
<sequence length="56" mass="6469">MWDVVVFLLLFDYTMIISESCFPFVVLLYLNCVLAISPLTVYIDLSSPYVDRIITC</sequence>
<proteinExistence type="predicted"/>